<evidence type="ECO:0008006" key="4">
    <source>
        <dbReference type="Google" id="ProtNLM"/>
    </source>
</evidence>
<keyword evidence="3" id="KW-1185">Reference proteome</keyword>
<accession>A0A0D2PHJ5</accession>
<feature type="compositionally biased region" description="Low complexity" evidence="1">
    <location>
        <begin position="18"/>
        <end position="28"/>
    </location>
</feature>
<feature type="region of interest" description="Disordered" evidence="1">
    <location>
        <begin position="14"/>
        <end position="33"/>
    </location>
</feature>
<gene>
    <name evidence="2" type="ORF">HYPSUDRAFT_790900</name>
</gene>
<dbReference type="Proteomes" id="UP000054270">
    <property type="component" value="Unassembled WGS sequence"/>
</dbReference>
<organism evidence="2 3">
    <name type="scientific">Hypholoma sublateritium (strain FD-334 SS-4)</name>
    <dbReference type="NCBI Taxonomy" id="945553"/>
    <lineage>
        <taxon>Eukaryota</taxon>
        <taxon>Fungi</taxon>
        <taxon>Dikarya</taxon>
        <taxon>Basidiomycota</taxon>
        <taxon>Agaricomycotina</taxon>
        <taxon>Agaricomycetes</taxon>
        <taxon>Agaricomycetidae</taxon>
        <taxon>Agaricales</taxon>
        <taxon>Agaricineae</taxon>
        <taxon>Strophariaceae</taxon>
        <taxon>Hypholoma</taxon>
    </lineage>
</organism>
<evidence type="ECO:0000256" key="1">
    <source>
        <dbReference type="SAM" id="MobiDB-lite"/>
    </source>
</evidence>
<dbReference type="OrthoDB" id="2893324at2759"/>
<protein>
    <recommendedName>
        <fullName evidence="4">Nucleoside 2-deoxyribosyltransferase like</fullName>
    </recommendedName>
</protein>
<sequence>MIGKIMGSVASKIKKMNSTSTTQPTSASAPPPAETDLAAVQTVASGCAITVFPPYDPPDINRKSVFLAGSIDMGTAIDWQADLTKALSDLEIKIYNPRRPNWDPTWKQDIDFAPFRQQVEWELGSLEHVDVIAMYLPETSKAPISLLELGLFASSGRLIVACPKKFWRQGNVEIVCKRYNVPLVETVEKLEELVRERLENPVPPAKPIDMKDLALAGK</sequence>
<dbReference type="EMBL" id="KN817522">
    <property type="protein sequence ID" value="KJA27966.1"/>
    <property type="molecule type" value="Genomic_DNA"/>
</dbReference>
<dbReference type="OMA" id="VEWELGS"/>
<reference evidence="3" key="1">
    <citation type="submission" date="2014-04" db="EMBL/GenBank/DDBJ databases">
        <title>Evolutionary Origins and Diversification of the Mycorrhizal Mutualists.</title>
        <authorList>
            <consortium name="DOE Joint Genome Institute"/>
            <consortium name="Mycorrhizal Genomics Consortium"/>
            <person name="Kohler A."/>
            <person name="Kuo A."/>
            <person name="Nagy L.G."/>
            <person name="Floudas D."/>
            <person name="Copeland A."/>
            <person name="Barry K.W."/>
            <person name="Cichocki N."/>
            <person name="Veneault-Fourrey C."/>
            <person name="LaButti K."/>
            <person name="Lindquist E.A."/>
            <person name="Lipzen A."/>
            <person name="Lundell T."/>
            <person name="Morin E."/>
            <person name="Murat C."/>
            <person name="Riley R."/>
            <person name="Ohm R."/>
            <person name="Sun H."/>
            <person name="Tunlid A."/>
            <person name="Henrissat B."/>
            <person name="Grigoriev I.V."/>
            <person name="Hibbett D.S."/>
            <person name="Martin F."/>
        </authorList>
    </citation>
    <scope>NUCLEOTIDE SEQUENCE [LARGE SCALE GENOMIC DNA]</scope>
    <source>
        <strain evidence="3">FD-334 SS-4</strain>
    </source>
</reference>
<proteinExistence type="predicted"/>
<dbReference type="Pfam" id="PF15891">
    <property type="entry name" value="Nuc_deoxyri_tr2"/>
    <property type="match status" value="1"/>
</dbReference>
<dbReference type="InterPro" id="IPR039470">
    <property type="entry name" value="Nuc_deoxyri_tr2"/>
</dbReference>
<evidence type="ECO:0000313" key="3">
    <source>
        <dbReference type="Proteomes" id="UP000054270"/>
    </source>
</evidence>
<dbReference type="AlphaFoldDB" id="A0A0D2PHJ5"/>
<evidence type="ECO:0000313" key="2">
    <source>
        <dbReference type="EMBL" id="KJA27966.1"/>
    </source>
</evidence>
<name>A0A0D2PHJ5_HYPSF</name>
<dbReference type="Gene3D" id="3.40.50.450">
    <property type="match status" value="1"/>
</dbReference>